<evidence type="ECO:0000256" key="4">
    <source>
        <dbReference type="ARBA" id="ARBA00023004"/>
    </source>
</evidence>
<evidence type="ECO:0000256" key="3">
    <source>
        <dbReference type="ARBA" id="ARBA00023002"/>
    </source>
</evidence>
<dbReference type="InterPro" id="IPR017900">
    <property type="entry name" value="4Fe4S_Fe_S_CS"/>
</dbReference>
<dbReference type="Proteomes" id="UP000282654">
    <property type="component" value="Unassembled WGS sequence"/>
</dbReference>
<protein>
    <submittedName>
        <fullName evidence="7">Heterodisulfide reductase subunit C</fullName>
    </submittedName>
</protein>
<dbReference type="InterPro" id="IPR017896">
    <property type="entry name" value="4Fe4S_Fe-S-bd"/>
</dbReference>
<name>A0A3N5ADT9_9THEO</name>
<gene>
    <name evidence="7" type="ORF">EDD75_1929</name>
</gene>
<keyword evidence="5" id="KW-0411">Iron-sulfur</keyword>
<dbReference type="EMBL" id="RKRE01000003">
    <property type="protein sequence ID" value="RPF42817.1"/>
    <property type="molecule type" value="Genomic_DNA"/>
</dbReference>
<evidence type="ECO:0000256" key="2">
    <source>
        <dbReference type="ARBA" id="ARBA00022723"/>
    </source>
</evidence>
<dbReference type="InterPro" id="IPR051460">
    <property type="entry name" value="HdrC_iron-sulfur_subunit"/>
</dbReference>
<keyword evidence="4" id="KW-0408">Iron</keyword>
<dbReference type="SUPFAM" id="SSF46548">
    <property type="entry name" value="alpha-helical ferredoxin"/>
    <property type="match status" value="1"/>
</dbReference>
<evidence type="ECO:0000259" key="6">
    <source>
        <dbReference type="Pfam" id="PF13183"/>
    </source>
</evidence>
<sequence length="186" mass="20598">MAVFLEKTDTTDPGFLTAVVRASGQKTLFHCYQCGKCTAGCPAAFAMDYKPNQVIRLLQLGQKDKVLSARAIWVCSGCSTCTTRCPCNIDIAQVMDSLRVIARQEGKTAQGRRVVLFNDLFLQSVKRNGRVFETGVALSFNLRTKAPLRDAAIGRFMLRHGKLGLTPVRIKKIQEVARIFGEREKG</sequence>
<evidence type="ECO:0000256" key="1">
    <source>
        <dbReference type="ARBA" id="ARBA00022485"/>
    </source>
</evidence>
<dbReference type="GO" id="GO:0005886">
    <property type="term" value="C:plasma membrane"/>
    <property type="evidence" value="ECO:0007669"/>
    <property type="project" value="TreeGrafter"/>
</dbReference>
<dbReference type="AlphaFoldDB" id="A0A3N5ADT9"/>
<dbReference type="Gene3D" id="1.10.1060.10">
    <property type="entry name" value="Alpha-helical ferredoxin"/>
    <property type="match status" value="1"/>
</dbReference>
<dbReference type="GO" id="GO:0046872">
    <property type="term" value="F:metal ion binding"/>
    <property type="evidence" value="ECO:0007669"/>
    <property type="project" value="UniProtKB-KW"/>
</dbReference>
<dbReference type="PANTHER" id="PTHR43255">
    <property type="entry name" value="IRON-SULFUR-BINDING OXIDOREDUCTASE FADF-RELATED-RELATED"/>
    <property type="match status" value="1"/>
</dbReference>
<dbReference type="InterPro" id="IPR009051">
    <property type="entry name" value="Helical_ferredxn"/>
</dbReference>
<dbReference type="GO" id="GO:0016491">
    <property type="term" value="F:oxidoreductase activity"/>
    <property type="evidence" value="ECO:0007669"/>
    <property type="project" value="UniProtKB-KW"/>
</dbReference>
<accession>A0A3N5ADT9</accession>
<evidence type="ECO:0000313" key="7">
    <source>
        <dbReference type="EMBL" id="RPF42817.1"/>
    </source>
</evidence>
<evidence type="ECO:0000256" key="5">
    <source>
        <dbReference type="ARBA" id="ARBA00023014"/>
    </source>
</evidence>
<proteinExistence type="predicted"/>
<keyword evidence="8" id="KW-1185">Reference proteome</keyword>
<dbReference type="Pfam" id="PF13183">
    <property type="entry name" value="Fer4_8"/>
    <property type="match status" value="1"/>
</dbReference>
<keyword evidence="2" id="KW-0479">Metal-binding</keyword>
<reference evidence="7 8" key="1">
    <citation type="submission" date="2018-11" db="EMBL/GenBank/DDBJ databases">
        <title>Genomic Encyclopedia of Type Strains, Phase IV (KMG-IV): sequencing the most valuable type-strain genomes for metagenomic binning, comparative biology and taxonomic classification.</title>
        <authorList>
            <person name="Goeker M."/>
        </authorList>
    </citation>
    <scope>NUCLEOTIDE SEQUENCE [LARGE SCALE GENOMIC DNA]</scope>
    <source>
        <strain evidence="7 8">DSM 102936</strain>
    </source>
</reference>
<evidence type="ECO:0000313" key="8">
    <source>
        <dbReference type="Proteomes" id="UP000282654"/>
    </source>
</evidence>
<comment type="caution">
    <text evidence="7">The sequence shown here is derived from an EMBL/GenBank/DDBJ whole genome shotgun (WGS) entry which is preliminary data.</text>
</comment>
<dbReference type="GO" id="GO:0051539">
    <property type="term" value="F:4 iron, 4 sulfur cluster binding"/>
    <property type="evidence" value="ECO:0007669"/>
    <property type="project" value="UniProtKB-KW"/>
</dbReference>
<keyword evidence="1" id="KW-0004">4Fe-4S</keyword>
<dbReference type="PANTHER" id="PTHR43255:SF1">
    <property type="entry name" value="IRON-SULFUR-BINDING OXIDOREDUCTASE FADF-RELATED"/>
    <property type="match status" value="1"/>
</dbReference>
<keyword evidence="3" id="KW-0560">Oxidoreductase</keyword>
<organism evidence="7 8">
    <name type="scientific">Thermodesulfitimonas autotrophica</name>
    <dbReference type="NCBI Taxonomy" id="1894989"/>
    <lineage>
        <taxon>Bacteria</taxon>
        <taxon>Bacillati</taxon>
        <taxon>Bacillota</taxon>
        <taxon>Clostridia</taxon>
        <taxon>Thermoanaerobacterales</taxon>
        <taxon>Thermoanaerobacteraceae</taxon>
        <taxon>Thermodesulfitimonas</taxon>
    </lineage>
</organism>
<dbReference type="PROSITE" id="PS00198">
    <property type="entry name" value="4FE4S_FER_1"/>
    <property type="match status" value="1"/>
</dbReference>
<feature type="domain" description="4Fe-4S ferredoxin-type" evidence="6">
    <location>
        <begin position="29"/>
        <end position="89"/>
    </location>
</feature>